<evidence type="ECO:0000256" key="1">
    <source>
        <dbReference type="SAM" id="Phobius"/>
    </source>
</evidence>
<dbReference type="EMBL" id="CP136862">
    <property type="protein sequence ID" value="WOJ88591.1"/>
    <property type="molecule type" value="Genomic_DNA"/>
</dbReference>
<keyword evidence="3" id="KW-1185">Reference proteome</keyword>
<keyword evidence="1" id="KW-0472">Membrane</keyword>
<evidence type="ECO:0000313" key="3">
    <source>
        <dbReference type="Proteomes" id="UP001626536"/>
    </source>
</evidence>
<dbReference type="Proteomes" id="UP001626536">
    <property type="component" value="Chromosome"/>
</dbReference>
<sequence>MATDLTDVFLSIFFVTVVRSFSPGVGFKDMAGALRTTAGLIGFFGFAARGAAAALAAAIALRPTTERVESAPLRAAAALADFAPD</sequence>
<keyword evidence="1" id="KW-0812">Transmembrane</keyword>
<accession>A0ABZ0HRN5</accession>
<keyword evidence="1" id="KW-1133">Transmembrane helix</keyword>
<gene>
    <name evidence="2" type="ORF">RZS28_12255</name>
</gene>
<dbReference type="RefSeq" id="WP_407338030.1">
    <property type="nucleotide sequence ID" value="NZ_CP136862.1"/>
</dbReference>
<organism evidence="2 3">
    <name type="scientific">Methylocapsa polymorpha</name>
    <dbReference type="NCBI Taxonomy" id="3080828"/>
    <lineage>
        <taxon>Bacteria</taxon>
        <taxon>Pseudomonadati</taxon>
        <taxon>Pseudomonadota</taxon>
        <taxon>Alphaproteobacteria</taxon>
        <taxon>Hyphomicrobiales</taxon>
        <taxon>Beijerinckiaceae</taxon>
        <taxon>Methylocapsa</taxon>
    </lineage>
</organism>
<protein>
    <submittedName>
        <fullName evidence="2">Uncharacterized protein</fullName>
    </submittedName>
</protein>
<proteinExistence type="predicted"/>
<feature type="transmembrane region" description="Helical" evidence="1">
    <location>
        <begin position="36"/>
        <end position="61"/>
    </location>
</feature>
<name>A0ABZ0HRN5_9HYPH</name>
<evidence type="ECO:0000313" key="2">
    <source>
        <dbReference type="EMBL" id="WOJ88591.1"/>
    </source>
</evidence>
<reference evidence="2 3" key="1">
    <citation type="submission" date="2023-10" db="EMBL/GenBank/DDBJ databases">
        <title>Novel methanotroph of the genus Methylocapsa from a subarctic wetland.</title>
        <authorList>
            <person name="Belova S.E."/>
            <person name="Oshkin I.Y."/>
            <person name="Miroshnikov K."/>
            <person name="Dedysh S.N."/>
        </authorList>
    </citation>
    <scope>NUCLEOTIDE SEQUENCE [LARGE SCALE GENOMIC DNA]</scope>
    <source>
        <strain evidence="2 3">RX1</strain>
    </source>
</reference>